<dbReference type="Proteomes" id="UP000286134">
    <property type="component" value="Unassembled WGS sequence"/>
</dbReference>
<keyword evidence="6 8" id="KW-0862">Zinc</keyword>
<keyword evidence="7 8" id="KW-0067">ATP-binding</keyword>
<keyword evidence="5 8" id="KW-0833">Ubl conjugation pathway</keyword>
<dbReference type="GO" id="GO:0016925">
    <property type="term" value="P:protein sumoylation"/>
    <property type="evidence" value="ECO:0007669"/>
    <property type="project" value="UniProtKB-UniRule"/>
</dbReference>
<evidence type="ECO:0000256" key="12">
    <source>
        <dbReference type="SAM" id="MobiDB-lite"/>
    </source>
</evidence>
<dbReference type="GO" id="GO:0046872">
    <property type="term" value="F:metal ion binding"/>
    <property type="evidence" value="ECO:0007669"/>
    <property type="project" value="UniProtKB-KW"/>
</dbReference>
<dbReference type="PANTHER" id="PTHR10953:SF5">
    <property type="entry name" value="SUMO-ACTIVATING ENZYME SUBUNIT 2"/>
    <property type="match status" value="1"/>
</dbReference>
<evidence type="ECO:0000256" key="8">
    <source>
        <dbReference type="PIRNR" id="PIRNR039133"/>
    </source>
</evidence>
<evidence type="ECO:0000256" key="11">
    <source>
        <dbReference type="PIRSR" id="PIRSR039133-3"/>
    </source>
</evidence>
<evidence type="ECO:0000259" key="13">
    <source>
        <dbReference type="Pfam" id="PF00899"/>
    </source>
</evidence>
<comment type="caution">
    <text evidence="16">The sequence shown here is derived from an EMBL/GenBank/DDBJ whole genome shotgun (WGS) entry which is preliminary data.</text>
</comment>
<feature type="binding site" evidence="11">
    <location>
        <position position="478"/>
    </location>
    <ligand>
        <name>Zn(2+)</name>
        <dbReference type="ChEBI" id="CHEBI:29105"/>
    </ligand>
</feature>
<dbReference type="GO" id="GO:0019948">
    <property type="term" value="F:SUMO activating enzyme activity"/>
    <property type="evidence" value="ECO:0007669"/>
    <property type="project" value="UniProtKB-UniRule"/>
</dbReference>
<protein>
    <recommendedName>
        <fullName evidence="8">Ubiquitin-activating enzyme E1-like</fullName>
    </recommendedName>
</protein>
<dbReference type="Gene3D" id="3.10.290.20">
    <property type="entry name" value="Ubiquitin-like 2 activating enzyme e1b. Chain: B, domain 3"/>
    <property type="match status" value="1"/>
</dbReference>
<dbReference type="GO" id="GO:0005737">
    <property type="term" value="C:cytoplasm"/>
    <property type="evidence" value="ECO:0007669"/>
    <property type="project" value="TreeGrafter"/>
</dbReference>
<feature type="region of interest" description="Disordered" evidence="12">
    <location>
        <begin position="595"/>
        <end position="642"/>
    </location>
</feature>
<feature type="binding site" evidence="11">
    <location>
        <position position="200"/>
    </location>
    <ligand>
        <name>Zn(2+)</name>
        <dbReference type="ChEBI" id="CHEBI:29105"/>
    </ligand>
</feature>
<evidence type="ECO:0000259" key="15">
    <source>
        <dbReference type="Pfam" id="PF14732"/>
    </source>
</evidence>
<dbReference type="GO" id="GO:0005524">
    <property type="term" value="F:ATP binding"/>
    <property type="evidence" value="ECO:0007669"/>
    <property type="project" value="UniProtKB-UniRule"/>
</dbReference>
<dbReference type="EMBL" id="MCFK01003901">
    <property type="protein sequence ID" value="RKF61775.1"/>
    <property type="molecule type" value="Genomic_DNA"/>
</dbReference>
<dbReference type="OrthoDB" id="10255449at2759"/>
<dbReference type="STRING" id="212602.A0A420HWF0"/>
<reference evidence="16 17" key="1">
    <citation type="journal article" date="2018" name="BMC Genomics">
        <title>Comparative genome analyses reveal sequence features reflecting distinct modes of host-adaptation between dicot and monocot powdery mildew.</title>
        <authorList>
            <person name="Wu Y."/>
            <person name="Ma X."/>
            <person name="Pan Z."/>
            <person name="Kale S.D."/>
            <person name="Song Y."/>
            <person name="King H."/>
            <person name="Zhang Q."/>
            <person name="Presley C."/>
            <person name="Deng X."/>
            <person name="Wei C.I."/>
            <person name="Xiao S."/>
        </authorList>
    </citation>
    <scope>NUCLEOTIDE SEQUENCE [LARGE SCALE GENOMIC DNA]</scope>
    <source>
        <strain evidence="16">UMSG2</strain>
    </source>
</reference>
<dbReference type="InterPro" id="IPR045886">
    <property type="entry name" value="ThiF/MoeB/HesA"/>
</dbReference>
<dbReference type="PIRSF" id="PIRSF039133">
    <property type="entry name" value="SUMO_E1B"/>
    <property type="match status" value="1"/>
</dbReference>
<evidence type="ECO:0000256" key="9">
    <source>
        <dbReference type="PIRSR" id="PIRSR039133-1"/>
    </source>
</evidence>
<dbReference type="Gene3D" id="3.50.50.80">
    <property type="entry name" value="Ubiquitin-activating enzyme E1, inactive adenylation domain, subdomain 1"/>
    <property type="match status" value="1"/>
</dbReference>
<feature type="binding site" evidence="10">
    <location>
        <position position="114"/>
    </location>
    <ligand>
        <name>ATP</name>
        <dbReference type="ChEBI" id="CHEBI:30616"/>
    </ligand>
</feature>
<evidence type="ECO:0000256" key="3">
    <source>
        <dbReference type="ARBA" id="ARBA00022723"/>
    </source>
</evidence>
<evidence type="ECO:0000313" key="16">
    <source>
        <dbReference type="EMBL" id="RKF61775.1"/>
    </source>
</evidence>
<evidence type="ECO:0000259" key="14">
    <source>
        <dbReference type="Pfam" id="PF10585"/>
    </source>
</evidence>
<feature type="binding site" evidence="10">
    <location>
        <begin position="159"/>
        <end position="164"/>
    </location>
    <ligand>
        <name>ATP</name>
        <dbReference type="ChEBI" id="CHEBI:30616"/>
    </ligand>
</feature>
<feature type="binding site" evidence="10">
    <location>
        <begin position="98"/>
        <end position="101"/>
    </location>
    <ligand>
        <name>ATP</name>
        <dbReference type="ChEBI" id="CHEBI:30616"/>
    </ligand>
</feature>
<dbReference type="InterPro" id="IPR028077">
    <property type="entry name" value="UAE_UbL_dom"/>
</dbReference>
<comment type="subunit">
    <text evidence="8">Heterodimer.</text>
</comment>
<dbReference type="FunFam" id="3.50.50.80:FF:000002">
    <property type="entry name" value="SUMO-activating enzyme subunit 2"/>
    <property type="match status" value="1"/>
</dbReference>
<dbReference type="Pfam" id="PF14732">
    <property type="entry name" value="UAE_UbL"/>
    <property type="match status" value="1"/>
</dbReference>
<dbReference type="Pfam" id="PF10585">
    <property type="entry name" value="UBA_E1_SCCH"/>
    <property type="match status" value="1"/>
</dbReference>
<dbReference type="AlphaFoldDB" id="A0A420HWF0"/>
<dbReference type="InterPro" id="IPR042449">
    <property type="entry name" value="Ub-E1_IAD_1"/>
</dbReference>
<comment type="pathway">
    <text evidence="1 8">Protein modification; protein sumoylation.</text>
</comment>
<evidence type="ECO:0000256" key="5">
    <source>
        <dbReference type="ARBA" id="ARBA00022786"/>
    </source>
</evidence>
<feature type="domain" description="Ubiquitin/SUMO-activating enzyme ubiquitin-like" evidence="15">
    <location>
        <begin position="489"/>
        <end position="571"/>
    </location>
</feature>
<evidence type="ECO:0000256" key="7">
    <source>
        <dbReference type="ARBA" id="ARBA00022840"/>
    </source>
</evidence>
<evidence type="ECO:0000313" key="17">
    <source>
        <dbReference type="Proteomes" id="UP000286134"/>
    </source>
</evidence>
<keyword evidence="17" id="KW-1185">Reference proteome</keyword>
<feature type="binding site" evidence="11">
    <location>
        <position position="203"/>
    </location>
    <ligand>
        <name>Zn(2+)</name>
        <dbReference type="ChEBI" id="CHEBI:29105"/>
    </ligand>
</feature>
<dbReference type="InterPro" id="IPR030661">
    <property type="entry name" value="Uba2"/>
</dbReference>
<evidence type="ECO:0000256" key="4">
    <source>
        <dbReference type="ARBA" id="ARBA00022741"/>
    </source>
</evidence>
<comment type="similarity">
    <text evidence="2 8">Belongs to the ubiquitin-activating E1 family.</text>
</comment>
<dbReference type="Gene3D" id="1.10.10.520">
    <property type="entry name" value="Ubiquitin activating enzymes (Uba3). Chain: B, domain 2"/>
    <property type="match status" value="1"/>
</dbReference>
<dbReference type="Pfam" id="PF00899">
    <property type="entry name" value="ThiF"/>
    <property type="match status" value="1"/>
</dbReference>
<keyword evidence="3 8" id="KW-0479">Metal-binding</keyword>
<evidence type="ECO:0000256" key="2">
    <source>
        <dbReference type="ARBA" id="ARBA00005673"/>
    </source>
</evidence>
<evidence type="ECO:0000256" key="6">
    <source>
        <dbReference type="ARBA" id="ARBA00022833"/>
    </source>
</evidence>
<dbReference type="UniPathway" id="UPA00886"/>
<dbReference type="InterPro" id="IPR000594">
    <property type="entry name" value="ThiF_NAD_FAD-bd"/>
</dbReference>
<dbReference type="PANTHER" id="PTHR10953">
    <property type="entry name" value="UBIQUITIN-ACTIVATING ENZYME E1"/>
    <property type="match status" value="1"/>
</dbReference>
<evidence type="ECO:0000256" key="1">
    <source>
        <dbReference type="ARBA" id="ARBA00004718"/>
    </source>
</evidence>
<dbReference type="SUPFAM" id="SSF69572">
    <property type="entry name" value="Activating enzymes of the ubiquitin-like proteins"/>
    <property type="match status" value="1"/>
</dbReference>
<keyword evidence="4 8" id="KW-0547">Nucleotide-binding</keyword>
<dbReference type="InterPro" id="IPR023318">
    <property type="entry name" value="Ub_act_enz_dom_a_sf"/>
</dbReference>
<organism evidence="16 17">
    <name type="scientific">Erysiphe neolycopersici</name>
    <dbReference type="NCBI Taxonomy" id="212602"/>
    <lineage>
        <taxon>Eukaryota</taxon>
        <taxon>Fungi</taxon>
        <taxon>Dikarya</taxon>
        <taxon>Ascomycota</taxon>
        <taxon>Pezizomycotina</taxon>
        <taxon>Leotiomycetes</taxon>
        <taxon>Erysiphales</taxon>
        <taxon>Erysiphaceae</taxon>
        <taxon>Erysiphe</taxon>
    </lineage>
</organism>
<dbReference type="InterPro" id="IPR035985">
    <property type="entry name" value="Ubiquitin-activating_enz"/>
</dbReference>
<proteinExistence type="inferred from homology"/>
<dbReference type="CDD" id="cd01489">
    <property type="entry name" value="Uba2_SUMO"/>
    <property type="match status" value="1"/>
</dbReference>
<sequence length="668" mass="75313">MTRDHYNKQSHGFSLNRLVKEVRRGQLGVQENYRRLETNIFSERHNRNDSSARHRNINSLIGCEVGAGGIGCELLKNLVLSGFGEIHIVDLDTIDLSNLNRQFLFRQEHIKKSKATVAKDAAQKFNPNVKLEAYMANITDAKFNLLWFRGFTLVFNALDNLQARRHVNKMCIAADIPLIESGTTGFNGQVQVIKKGLTACYDCTPKEMPKSFPTCTIRSTPSQPIHCIVWAKSYLLNEIFGMSEENSPNVDHSEDAENADEIANLKKETEALRKIRDAMGSDNFPQLLFNKAYRDDIERLRSMDGLWKNRRAPESLDYMSIHARAIEANNYSIDQVLKDVQRIWNIEENLIVFVDSLERLSKRTFEMRSSTSQAHAEPPIIVFDKDDEDTLDFVTASANLRSSVFGIENKSKFDVKQMAGNIIPAIATTNAIVAGLCVLQSFKVLEGNFSGTKEVFLSPFATDRLLASDRYQNPNPECPVCSVAHNRILIDVQNTTLRELVEDFLKLGLGYGEEITINDGHDHLLYDIDETINLDKKLSDLGIKNDSFLTIVDDNDDHENGPRVNLILTVNELTATDGQRIKSLDIPLQSQSEKVPLSPLIPRRKPLSTTPDYDVEQKFKSTDSSSLKRPHSPEIPNGSCKKFKPEILKKDSGSIEIDDSHDGIIMID</sequence>
<dbReference type="GO" id="GO:0031510">
    <property type="term" value="C:SUMO activating enzyme complex"/>
    <property type="evidence" value="ECO:0007669"/>
    <property type="project" value="UniProtKB-UniRule"/>
</dbReference>
<feature type="binding site" evidence="10">
    <location>
        <begin position="66"/>
        <end position="71"/>
    </location>
    <ligand>
        <name>ATP</name>
        <dbReference type="ChEBI" id="CHEBI:30616"/>
    </ligand>
</feature>
<evidence type="ECO:0000256" key="10">
    <source>
        <dbReference type="PIRSR" id="PIRSR039133-2"/>
    </source>
</evidence>
<dbReference type="InterPro" id="IPR019572">
    <property type="entry name" value="UBA_E1_SCCH"/>
</dbReference>
<feature type="domain" description="Ubiquitin-activating enzyme SCCH" evidence="14">
    <location>
        <begin position="356"/>
        <end position="416"/>
    </location>
</feature>
<name>A0A420HWF0_9PEZI</name>
<feature type="active site" description="Glycyl thioester intermediate" evidence="9">
    <location>
        <position position="215"/>
    </location>
</feature>
<accession>A0A420HWF0</accession>
<feature type="domain" description="THIF-type NAD/FAD binding fold" evidence="13">
    <location>
        <begin position="65"/>
        <end position="456"/>
    </location>
</feature>
<feature type="binding site" evidence="10">
    <location>
        <position position="90"/>
    </location>
    <ligand>
        <name>ATP</name>
        <dbReference type="ChEBI" id="CHEBI:30616"/>
    </ligand>
</feature>
<gene>
    <name evidence="16" type="ORF">OnM2_039073</name>
</gene>
<feature type="binding site" evidence="11">
    <location>
        <position position="481"/>
    </location>
    <ligand>
        <name>Zn(2+)</name>
        <dbReference type="ChEBI" id="CHEBI:29105"/>
    </ligand>
</feature>